<keyword evidence="4 6" id="KW-1133">Transmembrane helix</keyword>
<dbReference type="eggNOG" id="COG1172">
    <property type="taxonomic scope" value="Bacteria"/>
</dbReference>
<name>A0A1P8K5H0_9BURK</name>
<evidence type="ECO:0000313" key="7">
    <source>
        <dbReference type="EMBL" id="APW41253.1"/>
    </source>
</evidence>
<evidence type="ECO:0000313" key="8">
    <source>
        <dbReference type="Proteomes" id="UP000186110"/>
    </source>
</evidence>
<accession>A0A1P8K5H0</accession>
<dbReference type="InterPro" id="IPR001851">
    <property type="entry name" value="ABC_transp_permease"/>
</dbReference>
<dbReference type="Pfam" id="PF02653">
    <property type="entry name" value="BPD_transp_2"/>
    <property type="match status" value="1"/>
</dbReference>
<feature type="transmembrane region" description="Helical" evidence="6">
    <location>
        <begin position="57"/>
        <end position="76"/>
    </location>
</feature>
<feature type="transmembrane region" description="Helical" evidence="6">
    <location>
        <begin position="147"/>
        <end position="164"/>
    </location>
</feature>
<comment type="subcellular location">
    <subcellularLocation>
        <location evidence="1">Cell membrane</location>
        <topology evidence="1">Multi-pass membrane protein</topology>
    </subcellularLocation>
</comment>
<evidence type="ECO:0000256" key="1">
    <source>
        <dbReference type="ARBA" id="ARBA00004651"/>
    </source>
</evidence>
<dbReference type="Proteomes" id="UP000186110">
    <property type="component" value="Chromosome"/>
</dbReference>
<feature type="transmembrane region" description="Helical" evidence="6">
    <location>
        <begin position="292"/>
        <end position="312"/>
    </location>
</feature>
<keyword evidence="3 6" id="KW-0812">Transmembrane</keyword>
<dbReference type="PANTHER" id="PTHR32196">
    <property type="entry name" value="ABC TRANSPORTER PERMEASE PROTEIN YPHD-RELATED-RELATED"/>
    <property type="match status" value="1"/>
</dbReference>
<dbReference type="AlphaFoldDB" id="A0A1P8K5H0"/>
<evidence type="ECO:0000256" key="6">
    <source>
        <dbReference type="SAM" id="Phobius"/>
    </source>
</evidence>
<dbReference type="STRING" id="1484693.RS694_00965"/>
<dbReference type="EMBL" id="CP019239">
    <property type="protein sequence ID" value="APW41253.1"/>
    <property type="molecule type" value="Genomic_DNA"/>
</dbReference>
<evidence type="ECO:0000256" key="3">
    <source>
        <dbReference type="ARBA" id="ARBA00022692"/>
    </source>
</evidence>
<keyword evidence="5 6" id="KW-0472">Membrane</keyword>
<keyword evidence="2" id="KW-1003">Cell membrane</keyword>
<feature type="transmembrane region" description="Helical" evidence="6">
    <location>
        <begin position="234"/>
        <end position="254"/>
    </location>
</feature>
<dbReference type="PANTHER" id="PTHR32196:SF19">
    <property type="entry name" value="GALACTOFURANOSE TRANSPORTER PERMEASE PROTEIN YTFT"/>
    <property type="match status" value="1"/>
</dbReference>
<evidence type="ECO:0000256" key="2">
    <source>
        <dbReference type="ARBA" id="ARBA00022475"/>
    </source>
</evidence>
<feature type="transmembrane region" description="Helical" evidence="6">
    <location>
        <begin position="83"/>
        <end position="104"/>
    </location>
</feature>
<gene>
    <name evidence="7" type="ORF">RS694_00965</name>
</gene>
<evidence type="ECO:0000256" key="4">
    <source>
        <dbReference type="ARBA" id="ARBA00022989"/>
    </source>
</evidence>
<dbReference type="GO" id="GO:0005886">
    <property type="term" value="C:plasma membrane"/>
    <property type="evidence" value="ECO:0007669"/>
    <property type="project" value="UniProtKB-SubCell"/>
</dbReference>
<feature type="transmembrane region" description="Helical" evidence="6">
    <location>
        <begin position="184"/>
        <end position="206"/>
    </location>
</feature>
<sequence length="358" mass="37272">MSSTKKLPLWKRAQAHSLFWPLATLALILAVNASLNPGFWVLQWRDGHLYGSLIDILNRAAPLMLVSLGMTLVIATRGIDISVGAVVAISASVAALMIGGTLVINNGVPTHVSRFPMPLAIGCALLAALACGLWNGLLVAKIGLQPIIATLILMVAGRGIAQLVTGGQIVTVYYAPYFFIGNGFLWGLPFALFIAAAVYVLVHLAVTRTALGLFIQAIGINPAAARLAGVRERLISVCVYAFCGLTAGIAGLIISSNVKSADGNNAGNLMELDAILAVTLGGTLLTGGRFSLAGSLIGALIIQTLTSTIYSIGVPPEINLVVKAAVVFVVMLLQSADFRQAVRGWVVRPQAANKGGQA</sequence>
<dbReference type="GO" id="GO:0022857">
    <property type="term" value="F:transmembrane transporter activity"/>
    <property type="evidence" value="ECO:0007669"/>
    <property type="project" value="InterPro"/>
</dbReference>
<protein>
    <submittedName>
        <fullName evidence="7">Sugar ABC transporter permease</fullName>
    </submittedName>
</protein>
<evidence type="ECO:0000256" key="5">
    <source>
        <dbReference type="ARBA" id="ARBA00023136"/>
    </source>
</evidence>
<dbReference type="CDD" id="cd06579">
    <property type="entry name" value="TM_PBP1_transp_AraH_like"/>
    <property type="match status" value="1"/>
</dbReference>
<feature type="transmembrane region" description="Helical" evidence="6">
    <location>
        <begin position="116"/>
        <end position="140"/>
    </location>
</feature>
<organism evidence="7 8">
    <name type="scientific">Rhodoferax saidenbachensis</name>
    <dbReference type="NCBI Taxonomy" id="1484693"/>
    <lineage>
        <taxon>Bacteria</taxon>
        <taxon>Pseudomonadati</taxon>
        <taxon>Pseudomonadota</taxon>
        <taxon>Betaproteobacteria</taxon>
        <taxon>Burkholderiales</taxon>
        <taxon>Comamonadaceae</taxon>
        <taxon>Rhodoferax</taxon>
    </lineage>
</organism>
<keyword evidence="8" id="KW-1185">Reference proteome</keyword>
<reference evidence="7 8" key="1">
    <citation type="submission" date="2017-01" db="EMBL/GenBank/DDBJ databases">
        <authorList>
            <person name="Mah S.A."/>
            <person name="Swanson W.J."/>
            <person name="Moy G.W."/>
            <person name="Vacquier V.D."/>
        </authorList>
    </citation>
    <scope>NUCLEOTIDE SEQUENCE [LARGE SCALE GENOMIC DNA]</scope>
    <source>
        <strain evidence="7 8">DSM 22694</strain>
    </source>
</reference>
<proteinExistence type="predicted"/>
<dbReference type="RefSeq" id="WP_029707956.1">
    <property type="nucleotide sequence ID" value="NZ_CP019239.1"/>
</dbReference>
<dbReference type="KEGG" id="rsb:RS694_00965"/>